<protein>
    <recommendedName>
        <fullName evidence="1">PDZ and LIM domain-containing protein</fullName>
    </recommendedName>
</protein>
<evidence type="ECO:0000313" key="3">
    <source>
        <dbReference type="Proteomes" id="UP000472262"/>
    </source>
</evidence>
<dbReference type="InterPro" id="IPR031847">
    <property type="entry name" value="PDLI1-4/Zasp-like_mid"/>
</dbReference>
<feature type="domain" description="PDZ and LIM" evidence="1">
    <location>
        <begin position="17"/>
        <end position="58"/>
    </location>
</feature>
<reference evidence="2" key="1">
    <citation type="submission" date="2025-08" db="UniProtKB">
        <authorList>
            <consortium name="Ensembl"/>
        </authorList>
    </citation>
    <scope>IDENTIFICATION</scope>
</reference>
<accession>A0A672R1V2</accession>
<dbReference type="Ensembl" id="ENSSGRT00000087790.1">
    <property type="protein sequence ID" value="ENSSGRP00000082446.1"/>
    <property type="gene ID" value="ENSSGRG00000041674.1"/>
</dbReference>
<evidence type="ECO:0000313" key="2">
    <source>
        <dbReference type="Ensembl" id="ENSSGRP00000082446.1"/>
    </source>
</evidence>
<name>A0A672R1V2_SINGR</name>
<reference evidence="2" key="2">
    <citation type="submission" date="2025-09" db="UniProtKB">
        <authorList>
            <consortium name="Ensembl"/>
        </authorList>
    </citation>
    <scope>IDENTIFICATION</scope>
</reference>
<proteinExistence type="predicted"/>
<organism evidence="2 3">
    <name type="scientific">Sinocyclocheilus grahami</name>
    <name type="common">Dianchi golden-line fish</name>
    <name type="synonym">Barbus grahami</name>
    <dbReference type="NCBI Taxonomy" id="75366"/>
    <lineage>
        <taxon>Eukaryota</taxon>
        <taxon>Metazoa</taxon>
        <taxon>Chordata</taxon>
        <taxon>Craniata</taxon>
        <taxon>Vertebrata</taxon>
        <taxon>Euteleostomi</taxon>
        <taxon>Actinopterygii</taxon>
        <taxon>Neopterygii</taxon>
        <taxon>Teleostei</taxon>
        <taxon>Ostariophysi</taxon>
        <taxon>Cypriniformes</taxon>
        <taxon>Cyprinidae</taxon>
        <taxon>Cyprininae</taxon>
        <taxon>Sinocyclocheilus</taxon>
    </lineage>
</organism>
<dbReference type="AlphaFoldDB" id="A0A672R1V2"/>
<dbReference type="Pfam" id="PF15936">
    <property type="entry name" value="DUF4749"/>
    <property type="match status" value="1"/>
</dbReference>
<evidence type="ECO:0000259" key="1">
    <source>
        <dbReference type="Pfam" id="PF15936"/>
    </source>
</evidence>
<sequence>MCFPLSFSPELPVNSSGNPNGFDTQSDVYRMLQDYEEPVSAPKQSGSFKYLQGILEAEDGDFLLGP</sequence>
<keyword evidence="3" id="KW-1185">Reference proteome</keyword>
<dbReference type="InParanoid" id="A0A672R1V2"/>
<dbReference type="Proteomes" id="UP000472262">
    <property type="component" value="Unassembled WGS sequence"/>
</dbReference>